<feature type="transmembrane region" description="Helical" evidence="2">
    <location>
        <begin position="97"/>
        <end position="114"/>
    </location>
</feature>
<comment type="subcellular location">
    <subcellularLocation>
        <location evidence="1">Cell inner membrane</location>
        <topology evidence="1">Multi-pass membrane protein</topology>
    </subcellularLocation>
</comment>
<keyword evidence="1" id="KW-0595">Phospholipid degradation</keyword>
<comment type="cofactor">
    <cofactor evidence="1">
        <name>Mg(2+)</name>
        <dbReference type="ChEBI" id="CHEBI:18420"/>
    </cofactor>
</comment>
<keyword evidence="1" id="KW-0479">Metal-binding</keyword>
<dbReference type="InterPro" id="IPR026037">
    <property type="entry name" value="PgpA"/>
</dbReference>
<name>A0A8F6TV90_9RHOB</name>
<dbReference type="GO" id="GO:0008962">
    <property type="term" value="F:phosphatidylglycerophosphatase activity"/>
    <property type="evidence" value="ECO:0007669"/>
    <property type="project" value="InterPro"/>
</dbReference>
<dbReference type="CDD" id="cd06971">
    <property type="entry name" value="PgpA"/>
    <property type="match status" value="1"/>
</dbReference>
<dbReference type="Proteomes" id="UP000825009">
    <property type="component" value="Chromosome"/>
</dbReference>
<dbReference type="PANTHER" id="PTHR36305:SF1">
    <property type="entry name" value="PHOSPHATIDYLGLYCEROPHOSPHATASE A"/>
    <property type="match status" value="1"/>
</dbReference>
<keyword evidence="1" id="KW-0378">Hydrolase</keyword>
<feature type="transmembrane region" description="Helical" evidence="2">
    <location>
        <begin position="32"/>
        <end position="57"/>
    </location>
</feature>
<dbReference type="PANTHER" id="PTHR36305">
    <property type="entry name" value="PHOSPHATIDYLGLYCEROPHOSPHATASE A"/>
    <property type="match status" value="1"/>
</dbReference>
<dbReference type="EMBL" id="CP079194">
    <property type="protein sequence ID" value="QXT38326.1"/>
    <property type="molecule type" value="Genomic_DNA"/>
</dbReference>
<reference evidence="4 5" key="1">
    <citation type="submission" date="2021-07" db="EMBL/GenBank/DDBJ databases">
        <title>A novel Jannaschia species isolated from marine dinoflagellate Ceratoperidinium margalefii.</title>
        <authorList>
            <person name="Jiang Y."/>
            <person name="Li Z."/>
        </authorList>
    </citation>
    <scope>NUCLEOTIDE SEQUENCE [LARGE SCALE GENOMIC DNA]</scope>
    <source>
        <strain evidence="4 5">J12C1-MA-4</strain>
    </source>
</reference>
<dbReference type="EC" id="3.1.3.27" evidence="1"/>
<evidence type="ECO:0000256" key="2">
    <source>
        <dbReference type="SAM" id="Phobius"/>
    </source>
</evidence>
<keyword evidence="1 2" id="KW-0472">Membrane</keyword>
<keyword evidence="1" id="KW-1208">Phospholipid metabolism</keyword>
<keyword evidence="5" id="KW-1185">Reference proteome</keyword>
<dbReference type="KEGG" id="gce:KYE46_10215"/>
<comment type="pathway">
    <text evidence="1">Phospholipid metabolism; phosphatidylglycerol biosynthesis; phosphatidylglycerol from CDP-diacylglycerol: step 2/2.</text>
</comment>
<comment type="function">
    <text evidence="1">Lipid phosphatase which dephosphorylates phosphatidylglycerophosphate (PGP) to phosphatidylglycerol (PG).</text>
</comment>
<evidence type="ECO:0000313" key="4">
    <source>
        <dbReference type="EMBL" id="QXT38326.1"/>
    </source>
</evidence>
<dbReference type="AlphaFoldDB" id="A0A8F6TV90"/>
<keyword evidence="1" id="KW-0443">Lipid metabolism</keyword>
<dbReference type="PIRSF" id="PIRSF006162">
    <property type="entry name" value="PgpA"/>
    <property type="match status" value="1"/>
</dbReference>
<evidence type="ECO:0000256" key="1">
    <source>
        <dbReference type="PIRNR" id="PIRNR006162"/>
    </source>
</evidence>
<protein>
    <recommendedName>
        <fullName evidence="1">Phosphatidylglycerophosphatase A</fullName>
        <ecNumber evidence="1">3.1.3.27</ecNumber>
    </recommendedName>
    <alternativeName>
        <fullName evidence="1">Phosphatidylglycerolphosphate phosphatase A</fullName>
    </alternativeName>
</protein>
<dbReference type="InterPro" id="IPR007686">
    <property type="entry name" value="YutG/PgpA"/>
</dbReference>
<accession>A0A8F6TV90</accession>
<feature type="transmembrane region" description="Helical" evidence="2">
    <location>
        <begin position="140"/>
        <end position="160"/>
    </location>
</feature>
<keyword evidence="1 2" id="KW-0812">Transmembrane</keyword>
<keyword evidence="1" id="KW-1003">Cell membrane</keyword>
<dbReference type="Pfam" id="PF04608">
    <property type="entry name" value="PgpA"/>
    <property type="match status" value="1"/>
</dbReference>
<keyword evidence="1" id="KW-0997">Cell inner membrane</keyword>
<evidence type="ECO:0000259" key="3">
    <source>
        <dbReference type="Pfam" id="PF04608"/>
    </source>
</evidence>
<keyword evidence="1" id="KW-0460">Magnesium</keyword>
<gene>
    <name evidence="4" type="ORF">KYE46_10215</name>
</gene>
<keyword evidence="1" id="KW-0442">Lipid degradation</keyword>
<dbReference type="GO" id="GO:0006629">
    <property type="term" value="P:lipid metabolic process"/>
    <property type="evidence" value="ECO:0007669"/>
    <property type="project" value="InterPro"/>
</dbReference>
<evidence type="ECO:0000313" key="5">
    <source>
        <dbReference type="Proteomes" id="UP000825009"/>
    </source>
</evidence>
<sequence length="161" mass="17084">MMRAITTFGGVGLLRPAPGTWGSLAGLIAAVLLHMIGGFWLLFVATFAVTALGWWAVQAEVGDNEDDPSEIVIDEVAGQWVALWPVSFGAAMMGADILALYPGLIAAFVVFRLFDIAKPGPVGWADRKHGAFGIMADDLIAGWLTAMVVMVLAVFAHLVLM</sequence>
<feature type="domain" description="YutG/PgpA" evidence="3">
    <location>
        <begin position="5"/>
        <end position="152"/>
    </location>
</feature>
<keyword evidence="2" id="KW-1133">Transmembrane helix</keyword>
<comment type="catalytic activity">
    <reaction evidence="1">
        <text>a 1,2-diacyl-sn-glycero-3-phospho-(1'-sn-glycero-3'-phosphate) + H2O = a 1,2-diacyl-sn-glycero-3-phospho-(1'-sn-glycerol) + phosphate</text>
        <dbReference type="Rhea" id="RHEA:33751"/>
        <dbReference type="ChEBI" id="CHEBI:15377"/>
        <dbReference type="ChEBI" id="CHEBI:43474"/>
        <dbReference type="ChEBI" id="CHEBI:60110"/>
        <dbReference type="ChEBI" id="CHEBI:64716"/>
        <dbReference type="EC" id="3.1.3.27"/>
    </reaction>
</comment>
<proteinExistence type="predicted"/>
<dbReference type="RefSeq" id="WP_219000523.1">
    <property type="nucleotide sequence ID" value="NZ_CP079194.1"/>
</dbReference>
<organism evidence="4 5">
    <name type="scientific">Gymnodinialimonas ceratoperidinii</name>
    <dbReference type="NCBI Taxonomy" id="2856823"/>
    <lineage>
        <taxon>Bacteria</taxon>
        <taxon>Pseudomonadati</taxon>
        <taxon>Pseudomonadota</taxon>
        <taxon>Alphaproteobacteria</taxon>
        <taxon>Rhodobacterales</taxon>
        <taxon>Paracoccaceae</taxon>
        <taxon>Gymnodinialimonas</taxon>
    </lineage>
</organism>